<protein>
    <submittedName>
        <fullName evidence="2">SdpI family protein</fullName>
    </submittedName>
</protein>
<name>A0A5N1J1Q9_9BACT</name>
<feature type="transmembrane region" description="Helical" evidence="1">
    <location>
        <begin position="24"/>
        <end position="45"/>
    </location>
</feature>
<evidence type="ECO:0000313" key="3">
    <source>
        <dbReference type="Proteomes" id="UP000326570"/>
    </source>
</evidence>
<keyword evidence="1" id="KW-0812">Transmembrane</keyword>
<gene>
    <name evidence="2" type="ORF">F0P94_04420</name>
</gene>
<feature type="transmembrane region" description="Helical" evidence="1">
    <location>
        <begin position="106"/>
        <end position="126"/>
    </location>
</feature>
<dbReference type="EMBL" id="VTWT01000002">
    <property type="protein sequence ID" value="KAA9340678.1"/>
    <property type="molecule type" value="Genomic_DNA"/>
</dbReference>
<organism evidence="2 3">
    <name type="scientific">Adhaeribacter soli</name>
    <dbReference type="NCBI Taxonomy" id="2607655"/>
    <lineage>
        <taxon>Bacteria</taxon>
        <taxon>Pseudomonadati</taxon>
        <taxon>Bacteroidota</taxon>
        <taxon>Cytophagia</taxon>
        <taxon>Cytophagales</taxon>
        <taxon>Hymenobacteraceae</taxon>
        <taxon>Adhaeribacter</taxon>
    </lineage>
</organism>
<keyword evidence="3" id="KW-1185">Reference proteome</keyword>
<dbReference type="AlphaFoldDB" id="A0A5N1J1Q9"/>
<evidence type="ECO:0000256" key="1">
    <source>
        <dbReference type="SAM" id="Phobius"/>
    </source>
</evidence>
<evidence type="ECO:0000313" key="2">
    <source>
        <dbReference type="EMBL" id="KAA9340678.1"/>
    </source>
</evidence>
<keyword evidence="1" id="KW-0472">Membrane</keyword>
<proteinExistence type="predicted"/>
<comment type="caution">
    <text evidence="2">The sequence shown here is derived from an EMBL/GenBank/DDBJ whole genome shotgun (WGS) entry which is preliminary data.</text>
</comment>
<dbReference type="InterPro" id="IPR025962">
    <property type="entry name" value="SdpI/YhfL"/>
</dbReference>
<accession>A0A5N1J1Q9</accession>
<feature type="transmembrane region" description="Helical" evidence="1">
    <location>
        <begin position="79"/>
        <end position="99"/>
    </location>
</feature>
<dbReference type="RefSeq" id="WP_150902605.1">
    <property type="nucleotide sequence ID" value="NZ_VTWT01000002.1"/>
</dbReference>
<reference evidence="2 3" key="1">
    <citation type="submission" date="2019-09" db="EMBL/GenBank/DDBJ databases">
        <title>Genome sequence of Adhaeribacter sp. M2.</title>
        <authorList>
            <person name="Srinivasan S."/>
        </authorList>
    </citation>
    <scope>NUCLEOTIDE SEQUENCE [LARGE SCALE GENOMIC DNA]</scope>
    <source>
        <strain evidence="2 3">M2</strain>
    </source>
</reference>
<dbReference type="Proteomes" id="UP000326570">
    <property type="component" value="Unassembled WGS sequence"/>
</dbReference>
<keyword evidence="1" id="KW-1133">Transmembrane helix</keyword>
<dbReference type="Pfam" id="PF13630">
    <property type="entry name" value="SdpI"/>
    <property type="match status" value="1"/>
</dbReference>
<sequence length="142" mass="15504">MSVKAKGIAHINLKNMDQAIEIKILLIIVTGIYGLLAVTSIFLMIKPPKKVNSIYGYRSGNAGASQEAWDYANKLAPRLMLLIATVSLVLALASVYFLHNKIPVDGLYLICIMGMCLLQVIIIPVVEIKLGKLEERHKAGSA</sequence>